<feature type="region of interest" description="Disordered" evidence="1">
    <location>
        <begin position="438"/>
        <end position="462"/>
    </location>
</feature>
<comment type="caution">
    <text evidence="2">The sequence shown here is derived from an EMBL/GenBank/DDBJ whole genome shotgun (WGS) entry which is preliminary data.</text>
</comment>
<organism evidence="2 3">
    <name type="scientific">Linum tenue</name>
    <dbReference type="NCBI Taxonomy" id="586396"/>
    <lineage>
        <taxon>Eukaryota</taxon>
        <taxon>Viridiplantae</taxon>
        <taxon>Streptophyta</taxon>
        <taxon>Embryophyta</taxon>
        <taxon>Tracheophyta</taxon>
        <taxon>Spermatophyta</taxon>
        <taxon>Magnoliopsida</taxon>
        <taxon>eudicotyledons</taxon>
        <taxon>Gunneridae</taxon>
        <taxon>Pentapetalae</taxon>
        <taxon>rosids</taxon>
        <taxon>fabids</taxon>
        <taxon>Malpighiales</taxon>
        <taxon>Linaceae</taxon>
        <taxon>Linum</taxon>
    </lineage>
</organism>
<proteinExistence type="predicted"/>
<dbReference type="EMBL" id="CAMGYJ010000006">
    <property type="protein sequence ID" value="CAI0436215.1"/>
    <property type="molecule type" value="Genomic_DNA"/>
</dbReference>
<evidence type="ECO:0000313" key="3">
    <source>
        <dbReference type="Proteomes" id="UP001154282"/>
    </source>
</evidence>
<evidence type="ECO:0000313" key="2">
    <source>
        <dbReference type="EMBL" id="CAI0436215.1"/>
    </source>
</evidence>
<feature type="compositionally biased region" description="Basic and acidic residues" evidence="1">
    <location>
        <begin position="60"/>
        <end position="81"/>
    </location>
</feature>
<name>A0AAV0LRL2_9ROSI</name>
<dbReference type="PANTHER" id="PTHR34461:SF2">
    <property type="entry name" value="EXPRESSED PROTEIN"/>
    <property type="match status" value="1"/>
</dbReference>
<reference evidence="2" key="1">
    <citation type="submission" date="2022-08" db="EMBL/GenBank/DDBJ databases">
        <authorList>
            <person name="Gutierrez-Valencia J."/>
        </authorList>
    </citation>
    <scope>NUCLEOTIDE SEQUENCE</scope>
</reference>
<sequence length="899" mass="99279">MELRSSNHFHYINEIKGGKVTKVPNVFRGKPALKFKNLQDVYGDLRNAPNSPARRRPKPNLKELPEKPDLGGREVKVENLQRFEGSGSDIERESGVSSNSNSREAAEEHKNDDDIDFCCLTLEQLRVRCIAKKRKRFSKESSTGNSLSGAEEDDCDLMECLSSWRARIAQKRKVNQKKKKMSDLCRFKPALAITKFEDVQSSGEYPCQSDSSLASDIHVKDEVSESGHGDCQAMVLSDWVEPLASFGLTSDDEDPSLSSGSDYEIPETRHADCQAIVVVHLFDSSNGLVEPLASLQLVSDREPGSSFGCDVEMGLSIKSPTELLFLENYDSKESEAAKTSNDISNELQCCSVETDPQSDKLENGLRNYPVSKNSYEHLEGLPDLENLDSETEAAAVRTSNDISNEVQCCSVETDTPWDELEDGLQNCRASKMSYEHLEDLEASPPSSRSASSEESDTDKDHDVAVVAIDGLKDSGAEAMVKDEEEEETKAVLQQLSDVSLSQLEKDDMVIDSHLSGELDKVVSPVKDPCSIVHEDSKDGLQNTRTAASNIEITTKANTVWMVVDSCRFEGEAKDESSQLETTVDSCTNAISDDQVQILHPFPSAGDSSANLAMRSPSFPSADMERSSSDQPVKLVGGEDSDASDHQWHPTERLLSARKAISPTSQEKLRKAMESNELDDEQLYKFARKLCYGKKQPERKNSRPDGVNQAKRAAENTVSPQQLMRKLKNPKPITPPNDAPKAISRPVRAPSFSTGCTSIQSCSESTISFSQNQMRDFESMATKLTKELRSMKEIAEATLHGNPSDSPKYTHQEASSAIEKAARVEDNARRWLSTMARDCDRFCKLMKLAQNGSAPPAANVVVVQKEKRKISFADEAGGQLCHVKTFKSEVEFMGPVHVVD</sequence>
<feature type="region of interest" description="Disordered" evidence="1">
    <location>
        <begin position="599"/>
        <end position="647"/>
    </location>
</feature>
<feature type="region of interest" description="Disordered" evidence="1">
    <location>
        <begin position="43"/>
        <end position="108"/>
    </location>
</feature>
<accession>A0AAV0LRL2</accession>
<dbReference type="AlphaFoldDB" id="A0AAV0LRL2"/>
<protein>
    <submittedName>
        <fullName evidence="2">Uncharacterized protein</fullName>
    </submittedName>
</protein>
<dbReference type="Proteomes" id="UP001154282">
    <property type="component" value="Unassembled WGS sequence"/>
</dbReference>
<feature type="region of interest" description="Disordered" evidence="1">
    <location>
        <begin position="693"/>
        <end position="751"/>
    </location>
</feature>
<dbReference type="PANTHER" id="PTHR34461">
    <property type="entry name" value="EXPRESSED PROTEIN"/>
    <property type="match status" value="1"/>
</dbReference>
<gene>
    <name evidence="2" type="ORF">LITE_LOCUS24994</name>
</gene>
<feature type="compositionally biased region" description="Low complexity" evidence="1">
    <location>
        <begin position="442"/>
        <end position="452"/>
    </location>
</feature>
<keyword evidence="3" id="KW-1185">Reference proteome</keyword>
<evidence type="ECO:0000256" key="1">
    <source>
        <dbReference type="SAM" id="MobiDB-lite"/>
    </source>
</evidence>